<name>A0A494X4J2_9BURK</name>
<evidence type="ECO:0000259" key="6">
    <source>
        <dbReference type="PROSITE" id="PS51296"/>
    </source>
</evidence>
<dbReference type="GO" id="GO:0046872">
    <property type="term" value="F:metal ion binding"/>
    <property type="evidence" value="ECO:0007669"/>
    <property type="project" value="UniProtKB-KW"/>
</dbReference>
<proteinExistence type="predicted"/>
<dbReference type="RefSeq" id="WP_121281024.1">
    <property type="nucleotide sequence ID" value="NZ_RBZV01000012.1"/>
</dbReference>
<evidence type="ECO:0000313" key="8">
    <source>
        <dbReference type="Proteomes" id="UP000280434"/>
    </source>
</evidence>
<feature type="domain" description="Rieske" evidence="6">
    <location>
        <begin position="8"/>
        <end position="111"/>
    </location>
</feature>
<keyword evidence="5" id="KW-0411">Iron-sulfur</keyword>
<dbReference type="EMBL" id="RBZV01000012">
    <property type="protein sequence ID" value="RKP44601.1"/>
    <property type="molecule type" value="Genomic_DNA"/>
</dbReference>
<keyword evidence="3" id="KW-0560">Oxidoreductase</keyword>
<dbReference type="PANTHER" id="PTHR21266:SF60">
    <property type="entry name" value="3-KETOSTEROID-9-ALPHA-MONOOXYGENASE, OXYGENASE COMPONENT"/>
    <property type="match status" value="1"/>
</dbReference>
<dbReference type="OrthoDB" id="9790995at2"/>
<dbReference type="AlphaFoldDB" id="A0A494X4J2"/>
<dbReference type="PANTHER" id="PTHR21266">
    <property type="entry name" value="IRON-SULFUR DOMAIN CONTAINING PROTEIN"/>
    <property type="match status" value="1"/>
</dbReference>
<dbReference type="Pfam" id="PF00355">
    <property type="entry name" value="Rieske"/>
    <property type="match status" value="1"/>
</dbReference>
<evidence type="ECO:0000256" key="1">
    <source>
        <dbReference type="ARBA" id="ARBA00022714"/>
    </source>
</evidence>
<sequence>MPFLRNAWYVAAWSSDVSQTEPLQRTLLGESIVLYRDSLGRPVALANRCPHRFAPMDGGRVRGDALECPYHGLRFDRTGRCVHNPHGDGRIPAAARVASYEVEERYGAVWIWMGEPERVAVTPLPAFDYLDPQENETSTGYLLTRANFQLSADNLLDLSHFQFLHPDTLGSNQMASGTMTFDEVGETVWSRRVCRGEQLQEFVANAYGVPPGMAVDRWLNVRWDVPGLMSIEVGVAPSGIPREFGRMSYSGHFLTPETETSTHYFFAFGLPKAMGEAARTLVEYAVDGLMTPFKEEDLPMLEAQQCALGDQDFWQARPVLLSIDGAAIRARRIMDRKIATEQLEQQARIEQCEAEQGGKTPMPELTAVPIDCSALAR</sequence>
<gene>
    <name evidence="7" type="ORF">D7S89_22285</name>
</gene>
<dbReference type="SUPFAM" id="SSF50022">
    <property type="entry name" value="ISP domain"/>
    <property type="match status" value="1"/>
</dbReference>
<evidence type="ECO:0000256" key="5">
    <source>
        <dbReference type="ARBA" id="ARBA00023014"/>
    </source>
</evidence>
<keyword evidence="4" id="KW-0408">Iron</keyword>
<evidence type="ECO:0000256" key="3">
    <source>
        <dbReference type="ARBA" id="ARBA00023002"/>
    </source>
</evidence>
<dbReference type="Gene3D" id="3.90.380.10">
    <property type="entry name" value="Naphthalene 1,2-dioxygenase Alpha Subunit, Chain A, domain 1"/>
    <property type="match status" value="1"/>
</dbReference>
<keyword evidence="2" id="KW-0479">Metal-binding</keyword>
<evidence type="ECO:0000256" key="4">
    <source>
        <dbReference type="ARBA" id="ARBA00023004"/>
    </source>
</evidence>
<protein>
    <submittedName>
        <fullName evidence="7">Aromatic ring-hydroxylating dioxygenase subunit alpha</fullName>
    </submittedName>
</protein>
<keyword evidence="1" id="KW-0001">2Fe-2S</keyword>
<dbReference type="SUPFAM" id="SSF55961">
    <property type="entry name" value="Bet v1-like"/>
    <property type="match status" value="1"/>
</dbReference>
<comment type="caution">
    <text evidence="7">The sequence shown here is derived from an EMBL/GenBank/DDBJ whole genome shotgun (WGS) entry which is preliminary data.</text>
</comment>
<dbReference type="GO" id="GO:0051213">
    <property type="term" value="F:dioxygenase activity"/>
    <property type="evidence" value="ECO:0007669"/>
    <property type="project" value="UniProtKB-KW"/>
</dbReference>
<dbReference type="InterPro" id="IPR050584">
    <property type="entry name" value="Cholesterol_7-desaturase"/>
</dbReference>
<dbReference type="Pfam" id="PF19112">
    <property type="entry name" value="VanA_C"/>
    <property type="match status" value="1"/>
</dbReference>
<dbReference type="CDD" id="cd08878">
    <property type="entry name" value="RHO_alpha_C_DMO-like"/>
    <property type="match status" value="1"/>
</dbReference>
<dbReference type="PROSITE" id="PS51296">
    <property type="entry name" value="RIESKE"/>
    <property type="match status" value="1"/>
</dbReference>
<dbReference type="InterPro" id="IPR017941">
    <property type="entry name" value="Rieske_2Fe-2S"/>
</dbReference>
<dbReference type="Gene3D" id="2.102.10.10">
    <property type="entry name" value="Rieske [2Fe-2S] iron-sulphur domain"/>
    <property type="match status" value="1"/>
</dbReference>
<evidence type="ECO:0000313" key="7">
    <source>
        <dbReference type="EMBL" id="RKP44601.1"/>
    </source>
</evidence>
<dbReference type="InterPro" id="IPR036922">
    <property type="entry name" value="Rieske_2Fe-2S_sf"/>
</dbReference>
<dbReference type="GO" id="GO:0051537">
    <property type="term" value="F:2 iron, 2 sulfur cluster binding"/>
    <property type="evidence" value="ECO:0007669"/>
    <property type="project" value="UniProtKB-KW"/>
</dbReference>
<dbReference type="InterPro" id="IPR044043">
    <property type="entry name" value="VanA_C_cat"/>
</dbReference>
<evidence type="ECO:0000256" key="2">
    <source>
        <dbReference type="ARBA" id="ARBA00022723"/>
    </source>
</evidence>
<keyword evidence="7" id="KW-0223">Dioxygenase</keyword>
<keyword evidence="8" id="KW-1185">Reference proteome</keyword>
<reference evidence="7 8" key="1">
    <citation type="submission" date="2018-10" db="EMBL/GenBank/DDBJ databases">
        <title>Paraburkholderia sp. 7MK8-2, isolated from soil.</title>
        <authorList>
            <person name="Gao Z.-H."/>
            <person name="Qiu L.-H."/>
        </authorList>
    </citation>
    <scope>NUCLEOTIDE SEQUENCE [LARGE SCALE GENOMIC DNA]</scope>
    <source>
        <strain evidence="7 8">7MK8-2</strain>
    </source>
</reference>
<dbReference type="Proteomes" id="UP000280434">
    <property type="component" value="Unassembled WGS sequence"/>
</dbReference>
<accession>A0A494X4J2</accession>
<organism evidence="7 8">
    <name type="scientific">Trinickia fusca</name>
    <dbReference type="NCBI Taxonomy" id="2419777"/>
    <lineage>
        <taxon>Bacteria</taxon>
        <taxon>Pseudomonadati</taxon>
        <taxon>Pseudomonadota</taxon>
        <taxon>Betaproteobacteria</taxon>
        <taxon>Burkholderiales</taxon>
        <taxon>Burkholderiaceae</taxon>
        <taxon>Trinickia</taxon>
    </lineage>
</organism>